<dbReference type="InterPro" id="IPR011206">
    <property type="entry name" value="Citrate_lyase_beta/mcl1/mcl2"/>
</dbReference>
<dbReference type="Proteomes" id="UP000766698">
    <property type="component" value="Unassembled WGS sequence"/>
</dbReference>
<evidence type="ECO:0000313" key="5">
    <source>
        <dbReference type="Proteomes" id="UP000766698"/>
    </source>
</evidence>
<dbReference type="GO" id="GO:0016829">
    <property type="term" value="F:lyase activity"/>
    <property type="evidence" value="ECO:0007669"/>
    <property type="project" value="UniProtKB-KW"/>
</dbReference>
<organism evidence="4 5">
    <name type="scientific">Streptomyces durbertensis</name>
    <dbReference type="NCBI Taxonomy" id="2448886"/>
    <lineage>
        <taxon>Bacteria</taxon>
        <taxon>Bacillati</taxon>
        <taxon>Actinomycetota</taxon>
        <taxon>Actinomycetes</taxon>
        <taxon>Kitasatosporales</taxon>
        <taxon>Streptomycetaceae</taxon>
        <taxon>Streptomyces</taxon>
    </lineage>
</organism>
<protein>
    <submittedName>
        <fullName evidence="4">HpcH/HpaI aldolase/citrate lyase family protein</fullName>
    </submittedName>
</protein>
<keyword evidence="4" id="KW-0456">Lyase</keyword>
<dbReference type="PIRSF" id="PIRSF015582">
    <property type="entry name" value="Cit_lyase_B"/>
    <property type="match status" value="1"/>
</dbReference>
<evidence type="ECO:0000313" key="4">
    <source>
        <dbReference type="EMBL" id="MBB1244880.1"/>
    </source>
</evidence>
<evidence type="ECO:0000256" key="3">
    <source>
        <dbReference type="ARBA" id="ARBA00022842"/>
    </source>
</evidence>
<name>A0ABR6EHS9_9ACTN</name>
<dbReference type="SUPFAM" id="SSF51621">
    <property type="entry name" value="Phosphoenolpyruvate/pyruvate domain"/>
    <property type="match status" value="1"/>
</dbReference>
<dbReference type="RefSeq" id="WP_182856221.1">
    <property type="nucleotide sequence ID" value="NZ_WMLF01000205.1"/>
</dbReference>
<accession>A0ABR6EHS9</accession>
<dbReference type="Pfam" id="PF15617">
    <property type="entry name" value="C-C_Bond_Lyase"/>
    <property type="match status" value="1"/>
</dbReference>
<reference evidence="5" key="1">
    <citation type="journal article" date="2020" name="Syst. Appl. Microbiol.">
        <title>Streptomyces alkaliterrae sp. nov., isolated from an alkaline soil, and emended descriptions of Streptomyces alkaliphilus, Streptomyces calidiresistens and Streptomyces durbertensis.</title>
        <authorList>
            <person name="Swiecimska M."/>
            <person name="Golinska P."/>
            <person name="Nouioui I."/>
            <person name="Wypij M."/>
            <person name="Rai M."/>
            <person name="Sangal V."/>
            <person name="Goodfellow M."/>
        </authorList>
    </citation>
    <scope>NUCLEOTIDE SEQUENCE [LARGE SCALE GENOMIC DNA]</scope>
    <source>
        <strain evidence="5">DSM 104538</strain>
    </source>
</reference>
<keyword evidence="3" id="KW-0460">Magnesium</keyword>
<dbReference type="InterPro" id="IPR040442">
    <property type="entry name" value="Pyrv_kinase-like_dom_sf"/>
</dbReference>
<dbReference type="InterPro" id="IPR039480">
    <property type="entry name" value="C-C_Bond_Lyase-like"/>
</dbReference>
<evidence type="ECO:0000256" key="1">
    <source>
        <dbReference type="ARBA" id="ARBA00001946"/>
    </source>
</evidence>
<gene>
    <name evidence="4" type="ORF">GL263_15090</name>
</gene>
<dbReference type="EMBL" id="WMLF01000205">
    <property type="protein sequence ID" value="MBB1244880.1"/>
    <property type="molecule type" value="Genomic_DNA"/>
</dbReference>
<proteinExistence type="predicted"/>
<keyword evidence="2" id="KW-0479">Metal-binding</keyword>
<dbReference type="Gene3D" id="3.20.20.60">
    <property type="entry name" value="Phosphoenolpyruvate-binding domains"/>
    <property type="match status" value="2"/>
</dbReference>
<comment type="cofactor">
    <cofactor evidence="1">
        <name>Mg(2+)</name>
        <dbReference type="ChEBI" id="CHEBI:18420"/>
    </cofactor>
</comment>
<keyword evidence="5" id="KW-1185">Reference proteome</keyword>
<dbReference type="InterPro" id="IPR015813">
    <property type="entry name" value="Pyrv/PenolPyrv_kinase-like_dom"/>
</dbReference>
<dbReference type="PANTHER" id="PTHR32308">
    <property type="entry name" value="LYASE BETA SUBUNIT, PUTATIVE (AFU_ORTHOLOGUE AFUA_4G13030)-RELATED"/>
    <property type="match status" value="1"/>
</dbReference>
<comment type="caution">
    <text evidence="4">The sequence shown here is derived from an EMBL/GenBank/DDBJ whole genome shotgun (WGS) entry which is preliminary data.</text>
</comment>
<dbReference type="PANTHER" id="PTHR32308:SF10">
    <property type="entry name" value="CITRATE LYASE SUBUNIT BETA"/>
    <property type="match status" value="1"/>
</dbReference>
<sequence length="390" mass="42846">MRHFRHIGPDARQALFHRQPGEFTADSPARTLSVALGATLYSPATRPHLAADITKQAATRGVVSMVLCLEDSIADADVDAAEDNLVRQFAELAAGTDGRTELPLLFVRVREPAQITSLTGRLGDNARLLSGFVLPKFTEDRGLPFLEALTAAEATAGRRLYAMPVLESPELLYLETRAETLAGIRRAVTKYRDNVLALRLGVTDFCSAYGLRRTPDMTAYDVKLVATVIADVVNVLGRHDGSGLTVTGPVWEYFRPQQRMFKPQLRRSPFLAGGADELRAELIEQDMDGLLRETQLDRVNGLLGKTCIHPSHVAPVHALSVVSHEEYSDATDILRPERGGGGVLRSVYTNKMNEVKPHRAWAERTLLRAEVFGVAREDVDFVDLLAASLV</sequence>
<evidence type="ECO:0000256" key="2">
    <source>
        <dbReference type="ARBA" id="ARBA00022723"/>
    </source>
</evidence>